<name>A0A0D0KYK4_AGRTU</name>
<reference evidence="4 5" key="1">
    <citation type="submission" date="2014-12" db="EMBL/GenBank/DDBJ databases">
        <title>16Stimator: statistical estimation of ribosomal gene copy numbers from draft genome assemblies.</title>
        <authorList>
            <person name="Perisin M.A."/>
            <person name="Vetter M."/>
            <person name="Gilbert J.A."/>
            <person name="Bergelson J."/>
        </authorList>
    </citation>
    <scope>NUCLEOTIDE SEQUENCE [LARGE SCALE GENOMIC DNA]</scope>
    <source>
        <strain evidence="4 5">MEJ076</strain>
    </source>
</reference>
<dbReference type="OrthoDB" id="7158889at2"/>
<comment type="caution">
    <text evidence="4">The sequence shown here is derived from an EMBL/GenBank/DDBJ whole genome shotgun (WGS) entry which is preliminary data.</text>
</comment>
<sequence>MVFGLFKKKNNNRAIVDRQYTALTTVARHPDFYLHLGVPDTVMGRFELLSIVMILYFRRMKSAATSGQEIAQEIIDAFFQDLDHSMRELGIGDQGVPKRMKKFAGMFYGRLEAYASALDTQDGEALAAALARNIYPEPDTTAPDMRGFADWMMGAADALAAQSEELIATGRVSMPIPDLKRF</sequence>
<dbReference type="Pfam" id="PF03981">
    <property type="entry name" value="Ubiq_cyt_C_chap"/>
    <property type="match status" value="1"/>
</dbReference>
<dbReference type="PANTHER" id="PTHR12184:SF1">
    <property type="entry name" value="UBIQUINOL-CYTOCHROME-C REDUCTASE COMPLEX ASSEMBLY FACTOR 1"/>
    <property type="match status" value="1"/>
</dbReference>
<gene>
    <name evidence="4" type="ORF">RU07_02615</name>
</gene>
<dbReference type="Proteomes" id="UP000035017">
    <property type="component" value="Unassembled WGS sequence"/>
</dbReference>
<protein>
    <submittedName>
        <fullName evidence="4">Ubiquinol-cytochrome C chaperone</fullName>
    </submittedName>
</protein>
<comment type="similarity">
    <text evidence="2">Belongs to the UPF0174 family.</text>
</comment>
<accession>A0A0D0KYK4</accession>
<feature type="domain" description="Ubiquinol-cytochrome c chaperone" evidence="3">
    <location>
        <begin position="35"/>
        <end position="172"/>
    </location>
</feature>
<dbReference type="AlphaFoldDB" id="A0A0D0KYK4"/>
<dbReference type="InterPro" id="IPR007129">
    <property type="entry name" value="Ubiqinol_cyt_c_chaperone_CPB3"/>
</dbReference>
<comment type="similarity">
    <text evidence="1">Belongs to the CBP3 family.</text>
</comment>
<evidence type="ECO:0000313" key="4">
    <source>
        <dbReference type="EMBL" id="KIQ05101.1"/>
    </source>
</evidence>
<dbReference type="PIRSF" id="PIRSF032079">
    <property type="entry name" value="UCP032079"/>
    <property type="match status" value="1"/>
</dbReference>
<dbReference type="InterPro" id="IPR021150">
    <property type="entry name" value="Ubiq_cyt_c_chap"/>
</dbReference>
<evidence type="ECO:0000256" key="2">
    <source>
        <dbReference type="ARBA" id="ARBA00006436"/>
    </source>
</evidence>
<dbReference type="InterPro" id="IPR014569">
    <property type="entry name" value="Ubq_cyt-c_CBP3-rel"/>
</dbReference>
<proteinExistence type="inferred from homology"/>
<evidence type="ECO:0000259" key="3">
    <source>
        <dbReference type="Pfam" id="PF03981"/>
    </source>
</evidence>
<evidence type="ECO:0000313" key="5">
    <source>
        <dbReference type="Proteomes" id="UP000035017"/>
    </source>
</evidence>
<dbReference type="PANTHER" id="PTHR12184">
    <property type="entry name" value="UBIQUINOL-CYTOCHROME C REDUCTASE COMPLEX ASSEMBLY FACTOR 1 FAMILY MEMBER"/>
    <property type="match status" value="1"/>
</dbReference>
<organism evidence="4 5">
    <name type="scientific">Agrobacterium tumefaciens</name>
    <dbReference type="NCBI Taxonomy" id="358"/>
    <lineage>
        <taxon>Bacteria</taxon>
        <taxon>Pseudomonadati</taxon>
        <taxon>Pseudomonadota</taxon>
        <taxon>Alphaproteobacteria</taxon>
        <taxon>Hyphomicrobiales</taxon>
        <taxon>Rhizobiaceae</taxon>
        <taxon>Rhizobium/Agrobacterium group</taxon>
        <taxon>Agrobacterium</taxon>
        <taxon>Agrobacterium tumefaciens complex</taxon>
    </lineage>
</organism>
<evidence type="ECO:0000256" key="1">
    <source>
        <dbReference type="ARBA" id="ARBA00006407"/>
    </source>
</evidence>
<dbReference type="EMBL" id="JXQV01000003">
    <property type="protein sequence ID" value="KIQ05101.1"/>
    <property type="molecule type" value="Genomic_DNA"/>
</dbReference>